<gene>
    <name evidence="2" type="ORF">THAOC_11215</name>
</gene>
<feature type="region of interest" description="Disordered" evidence="1">
    <location>
        <begin position="1"/>
        <end position="56"/>
    </location>
</feature>
<feature type="non-terminal residue" evidence="2">
    <location>
        <position position="281"/>
    </location>
</feature>
<sequence>MDQVQVPKELHTPENHHHEANAKTGTSPQQSTQAESTSAQKRPSIKFNNGRPVGLPTNEVPPLPGPLLVNVFSSGPAFSRVFDTPGEIEREGQKLLVEFKEVVNGLSKMSRLDDAAPIKIIEMYSVSIDELIGLPSALFAIKYCHFSNLRDLDTCGNTCSVFVDNLNRDFISLTKPKAVGNHVLTKLRAESARATIHCIAFFVTTGSLTFATNTTSTAFRALIESQRFKDIMSQNIATLFCLFHRWNPDAFPIELQGSGAKPFMMKDYVTNDFSVRLIYDT</sequence>
<accession>K0T343</accession>
<protein>
    <submittedName>
        <fullName evidence="2">Uncharacterized protein</fullName>
    </submittedName>
</protein>
<keyword evidence="3" id="KW-1185">Reference proteome</keyword>
<name>K0T343_THAOC</name>
<feature type="compositionally biased region" description="Basic and acidic residues" evidence="1">
    <location>
        <begin position="8"/>
        <end position="21"/>
    </location>
</feature>
<evidence type="ECO:0000313" key="3">
    <source>
        <dbReference type="Proteomes" id="UP000266841"/>
    </source>
</evidence>
<reference evidence="2 3" key="1">
    <citation type="journal article" date="2012" name="Genome Biol.">
        <title>Genome and low-iron response of an oceanic diatom adapted to chronic iron limitation.</title>
        <authorList>
            <person name="Lommer M."/>
            <person name="Specht M."/>
            <person name="Roy A.S."/>
            <person name="Kraemer L."/>
            <person name="Andreson R."/>
            <person name="Gutowska M.A."/>
            <person name="Wolf J."/>
            <person name="Bergner S.V."/>
            <person name="Schilhabel M.B."/>
            <person name="Klostermeier U.C."/>
            <person name="Beiko R.G."/>
            <person name="Rosenstiel P."/>
            <person name="Hippler M."/>
            <person name="Laroche J."/>
        </authorList>
    </citation>
    <scope>NUCLEOTIDE SEQUENCE [LARGE SCALE GENOMIC DNA]</scope>
    <source>
        <strain evidence="2 3">CCMP1005</strain>
    </source>
</reference>
<evidence type="ECO:0000256" key="1">
    <source>
        <dbReference type="SAM" id="MobiDB-lite"/>
    </source>
</evidence>
<dbReference type="EMBL" id="AGNL01012723">
    <property type="protein sequence ID" value="EJK67716.1"/>
    <property type="molecule type" value="Genomic_DNA"/>
</dbReference>
<proteinExistence type="predicted"/>
<comment type="caution">
    <text evidence="2">The sequence shown here is derived from an EMBL/GenBank/DDBJ whole genome shotgun (WGS) entry which is preliminary data.</text>
</comment>
<evidence type="ECO:0000313" key="2">
    <source>
        <dbReference type="EMBL" id="EJK67716.1"/>
    </source>
</evidence>
<organism evidence="2 3">
    <name type="scientific">Thalassiosira oceanica</name>
    <name type="common">Marine diatom</name>
    <dbReference type="NCBI Taxonomy" id="159749"/>
    <lineage>
        <taxon>Eukaryota</taxon>
        <taxon>Sar</taxon>
        <taxon>Stramenopiles</taxon>
        <taxon>Ochrophyta</taxon>
        <taxon>Bacillariophyta</taxon>
        <taxon>Coscinodiscophyceae</taxon>
        <taxon>Thalassiosirophycidae</taxon>
        <taxon>Thalassiosirales</taxon>
        <taxon>Thalassiosiraceae</taxon>
        <taxon>Thalassiosira</taxon>
    </lineage>
</organism>
<dbReference type="AlphaFoldDB" id="K0T343"/>
<dbReference type="Proteomes" id="UP000266841">
    <property type="component" value="Unassembled WGS sequence"/>
</dbReference>
<feature type="compositionally biased region" description="Low complexity" evidence="1">
    <location>
        <begin position="26"/>
        <end position="40"/>
    </location>
</feature>